<reference evidence="6" key="1">
    <citation type="journal article" date="2016" name="Nat. Commun.">
        <title>Genome analysis of three Pneumocystis species reveals adaptation mechanisms to life exclusively in mammalian hosts.</title>
        <authorList>
            <person name="Ma L."/>
            <person name="Chen Z."/>
            <person name="Huang D.W."/>
            <person name="Kutty G."/>
            <person name="Ishihara M."/>
            <person name="Wang H."/>
            <person name="Abouelleil A."/>
            <person name="Bishop L."/>
            <person name="Davey E."/>
            <person name="Deng R."/>
            <person name="Deng X."/>
            <person name="Fan L."/>
            <person name="Fantoni G."/>
            <person name="Fitzgerald M."/>
            <person name="Gogineni E."/>
            <person name="Goldberg J.M."/>
            <person name="Handley G."/>
            <person name="Hu X."/>
            <person name="Huber C."/>
            <person name="Jiao X."/>
            <person name="Jones K."/>
            <person name="Levin J.Z."/>
            <person name="Liu Y."/>
            <person name="Macdonald P."/>
            <person name="Melnikov A."/>
            <person name="Raley C."/>
            <person name="Sassi M."/>
            <person name="Sherman B.T."/>
            <person name="Song X."/>
            <person name="Sykes S."/>
            <person name="Tran B."/>
            <person name="Walsh L."/>
            <person name="Xia Y."/>
            <person name="Yang J."/>
            <person name="Young S."/>
            <person name="Zeng Q."/>
            <person name="Zheng X."/>
            <person name="Stephens R."/>
            <person name="Nusbaum C."/>
            <person name="Birren B.W."/>
            <person name="Azadi P."/>
            <person name="Lempicki R.A."/>
            <person name="Cuomo C.A."/>
            <person name="Kovacs J.A."/>
        </authorList>
    </citation>
    <scope>NUCLEOTIDE SEQUENCE [LARGE SCALE GENOMIC DNA]</scope>
    <source>
        <strain evidence="6">RU7</strain>
    </source>
</reference>
<comment type="caution">
    <text evidence="5">The sequence shown here is derived from an EMBL/GenBank/DDBJ whole genome shotgun (WGS) entry which is preliminary data.</text>
</comment>
<evidence type="ECO:0000256" key="4">
    <source>
        <dbReference type="ARBA" id="ARBA00023157"/>
    </source>
</evidence>
<evidence type="ECO:0000256" key="1">
    <source>
        <dbReference type="ARBA" id="ARBA00004173"/>
    </source>
</evidence>
<dbReference type="GO" id="GO:0005739">
    <property type="term" value="C:mitochondrion"/>
    <property type="evidence" value="ECO:0007669"/>
    <property type="project" value="UniProtKB-SubCell"/>
</dbReference>
<proteinExistence type="inferred from homology"/>
<dbReference type="Pfam" id="PF02297">
    <property type="entry name" value="COX6B"/>
    <property type="match status" value="1"/>
</dbReference>
<comment type="subcellular location">
    <subcellularLocation>
        <location evidence="1">Mitochondrion</location>
    </subcellularLocation>
</comment>
<dbReference type="OrthoDB" id="1107506at2759"/>
<dbReference type="InterPro" id="IPR036549">
    <property type="entry name" value="CX6/COA6-like_sf"/>
</dbReference>
<dbReference type="PANTHER" id="PTHR46281">
    <property type="entry name" value="CYTOCHROME C OXIDASE SUBUNIT 6B"/>
    <property type="match status" value="1"/>
</dbReference>
<dbReference type="STRING" id="1408657.A0A0W4ZCB5"/>
<dbReference type="InterPro" id="IPR003213">
    <property type="entry name" value="Cyt_c_oxidase_su6B"/>
</dbReference>
<dbReference type="VEuPathDB" id="FungiDB:T551_03624"/>
<dbReference type="SUPFAM" id="SSF47694">
    <property type="entry name" value="Cytochrome c oxidase subunit h"/>
    <property type="match status" value="1"/>
</dbReference>
<keyword evidence="6" id="KW-1185">Reference proteome</keyword>
<keyword evidence="4" id="KW-1015">Disulfide bond</keyword>
<comment type="similarity">
    <text evidence="2">Belongs to the cytochrome c oxidase subunit 6B family.</text>
</comment>
<accession>A0A0W4ZCB5</accession>
<keyword evidence="3" id="KW-0496">Mitochondrion</keyword>
<sequence length="83" mass="10049">MSEIDLNSSRQFKTVGFDSRFPNMNQHCYQNYIDYHKCINTHGEDFAPCKQFWSAYHSLCPNEWMQQWDTQVNYITAHLLYFN</sequence>
<evidence type="ECO:0000256" key="3">
    <source>
        <dbReference type="ARBA" id="ARBA00023128"/>
    </source>
</evidence>
<evidence type="ECO:0000256" key="2">
    <source>
        <dbReference type="ARBA" id="ARBA00006425"/>
    </source>
</evidence>
<evidence type="ECO:0000313" key="5">
    <source>
        <dbReference type="EMBL" id="KTW26052.1"/>
    </source>
</evidence>
<dbReference type="PROSITE" id="PS51808">
    <property type="entry name" value="CHCH"/>
    <property type="match status" value="1"/>
</dbReference>
<dbReference type="RefSeq" id="XP_018227897.1">
    <property type="nucleotide sequence ID" value="XM_018375887.1"/>
</dbReference>
<protein>
    <submittedName>
        <fullName evidence="5">Cytochrome c oxidase subunit 6B</fullName>
    </submittedName>
</protein>
<gene>
    <name evidence="5" type="ORF">T551_03624</name>
</gene>
<dbReference type="Gene3D" id="1.10.10.140">
    <property type="entry name" value="Cytochrome c oxidase, subunit VIb"/>
    <property type="match status" value="1"/>
</dbReference>
<dbReference type="eggNOG" id="KOG3057">
    <property type="taxonomic scope" value="Eukaryota"/>
</dbReference>
<dbReference type="GO" id="GO:0045277">
    <property type="term" value="C:respiratory chain complex IV"/>
    <property type="evidence" value="ECO:0007669"/>
    <property type="project" value="InterPro"/>
</dbReference>
<name>A0A0W4ZCB5_PNEJ7</name>
<dbReference type="InterPro" id="IPR048280">
    <property type="entry name" value="COX6B-like"/>
</dbReference>
<evidence type="ECO:0000313" key="6">
    <source>
        <dbReference type="Proteomes" id="UP000053447"/>
    </source>
</evidence>
<organism evidence="5 6">
    <name type="scientific">Pneumocystis jirovecii (strain RU7)</name>
    <name type="common">Human pneumocystis pneumonia agent</name>
    <dbReference type="NCBI Taxonomy" id="1408657"/>
    <lineage>
        <taxon>Eukaryota</taxon>
        <taxon>Fungi</taxon>
        <taxon>Dikarya</taxon>
        <taxon>Ascomycota</taxon>
        <taxon>Taphrinomycotina</taxon>
        <taxon>Pneumocystomycetes</taxon>
        <taxon>Pneumocystaceae</taxon>
        <taxon>Pneumocystis</taxon>
    </lineage>
</organism>
<dbReference type="EMBL" id="LFWA01000019">
    <property type="protein sequence ID" value="KTW26052.1"/>
    <property type="molecule type" value="Genomic_DNA"/>
</dbReference>
<dbReference type="CDD" id="cd00926">
    <property type="entry name" value="Cyt_c_Oxidase_VIb"/>
    <property type="match status" value="1"/>
</dbReference>
<dbReference type="Proteomes" id="UP000053447">
    <property type="component" value="Unassembled WGS sequence"/>
</dbReference>
<dbReference type="GeneID" id="28942142"/>
<dbReference type="AlphaFoldDB" id="A0A0W4ZCB5"/>
<dbReference type="PANTHER" id="PTHR46281:SF8">
    <property type="entry name" value="CYTOCHROME C OXIDASE SUBUNIT 12, MITOCHONDRIAL"/>
    <property type="match status" value="1"/>
</dbReference>